<dbReference type="PANTHER" id="PTHR30136:SF39">
    <property type="entry name" value="TRANSCRIPTIONAL REGULATORY PROTEIN"/>
    <property type="match status" value="1"/>
</dbReference>
<dbReference type="Proteomes" id="UP001303211">
    <property type="component" value="Chromosome"/>
</dbReference>
<keyword evidence="6" id="KW-1185">Reference proteome</keyword>
<dbReference type="RefSeq" id="WP_317703566.1">
    <property type="nucleotide sequence ID" value="NZ_CP136921.1"/>
</dbReference>
<dbReference type="SMART" id="SM00346">
    <property type="entry name" value="HTH_ICLR"/>
    <property type="match status" value="1"/>
</dbReference>
<dbReference type="SUPFAM" id="SSF46785">
    <property type="entry name" value="Winged helix' DNA-binding domain"/>
    <property type="match status" value="1"/>
</dbReference>
<dbReference type="Gene3D" id="1.10.10.10">
    <property type="entry name" value="Winged helix-like DNA-binding domain superfamily/Winged helix DNA-binding domain"/>
    <property type="match status" value="1"/>
</dbReference>
<evidence type="ECO:0000256" key="2">
    <source>
        <dbReference type="ARBA" id="ARBA00023125"/>
    </source>
</evidence>
<evidence type="ECO:0000313" key="5">
    <source>
        <dbReference type="EMBL" id="WOO34240.1"/>
    </source>
</evidence>
<proteinExistence type="predicted"/>
<dbReference type="SUPFAM" id="SSF55781">
    <property type="entry name" value="GAF domain-like"/>
    <property type="match status" value="1"/>
</dbReference>
<dbReference type="InterPro" id="IPR014757">
    <property type="entry name" value="Tscrpt_reg_IclR_C"/>
</dbReference>
<dbReference type="Pfam" id="PF09339">
    <property type="entry name" value="HTH_IclR"/>
    <property type="match status" value="1"/>
</dbReference>
<dbReference type="EMBL" id="CP136921">
    <property type="protein sequence ID" value="WOO34240.1"/>
    <property type="molecule type" value="Genomic_DNA"/>
</dbReference>
<name>A0ABZ0J7J6_9BURK</name>
<dbReference type="InterPro" id="IPR005471">
    <property type="entry name" value="Tscrpt_reg_IclR_N"/>
</dbReference>
<dbReference type="InterPro" id="IPR029016">
    <property type="entry name" value="GAF-like_dom_sf"/>
</dbReference>
<feature type="domain" description="HTH iclR-type" evidence="4">
    <location>
        <begin position="19"/>
        <end position="82"/>
    </location>
</feature>
<evidence type="ECO:0000256" key="1">
    <source>
        <dbReference type="ARBA" id="ARBA00023015"/>
    </source>
</evidence>
<keyword evidence="2" id="KW-0238">DNA-binding</keyword>
<reference evidence="5 6" key="1">
    <citation type="submission" date="2023-03" db="EMBL/GenBank/DDBJ databases">
        <title>Diaphorobacter basophil sp. nov., isolated from a sewage-treatment plant.</title>
        <authorList>
            <person name="Yang K."/>
        </authorList>
    </citation>
    <scope>NUCLEOTIDE SEQUENCE [LARGE SCALE GENOMIC DNA]</scope>
    <source>
        <strain evidence="5 6">Y-1</strain>
    </source>
</reference>
<dbReference type="Gene3D" id="3.30.450.40">
    <property type="match status" value="1"/>
</dbReference>
<accession>A0ABZ0J7J6</accession>
<keyword evidence="1" id="KW-0805">Transcription regulation</keyword>
<evidence type="ECO:0000256" key="3">
    <source>
        <dbReference type="ARBA" id="ARBA00023163"/>
    </source>
</evidence>
<gene>
    <name evidence="5" type="ORF">P4826_09340</name>
</gene>
<dbReference type="PANTHER" id="PTHR30136">
    <property type="entry name" value="HELIX-TURN-HELIX TRANSCRIPTIONAL REGULATOR, ICLR FAMILY"/>
    <property type="match status" value="1"/>
</dbReference>
<dbReference type="InterPro" id="IPR036388">
    <property type="entry name" value="WH-like_DNA-bd_sf"/>
</dbReference>
<dbReference type="InterPro" id="IPR050707">
    <property type="entry name" value="HTH_MetabolicPath_Reg"/>
</dbReference>
<evidence type="ECO:0000313" key="6">
    <source>
        <dbReference type="Proteomes" id="UP001303211"/>
    </source>
</evidence>
<dbReference type="Pfam" id="PF01614">
    <property type="entry name" value="IclR_C"/>
    <property type="match status" value="1"/>
</dbReference>
<evidence type="ECO:0000259" key="4">
    <source>
        <dbReference type="PROSITE" id="PS51077"/>
    </source>
</evidence>
<dbReference type="PROSITE" id="PS51077">
    <property type="entry name" value="HTH_ICLR"/>
    <property type="match status" value="1"/>
</dbReference>
<sequence length="265" mass="28914">MTKVDGQLVHDMNSGFPGAQSPARLVAVLRLIACHHVQGLAINELAQLSGLNRTTARRLLMVLTESGFAARDEHSGRYRLGVEAMFTGMAAMTKPPIFEACRPAMKRIASRTGDSVFLIVRIGDFAHCLHVEVGDHPLHAHSLMTGQIRLLGQGTASLALAATLRDKELEQIYQRRSLDYEAAGISEERLRQMVVHTRRLRRSETVNLLTTGAIGVGVAICVQANHVAAISVASHASKMTAQHKAAVLKLLEEELVSPQVVLFKY</sequence>
<organism evidence="5 6">
    <name type="scientific">Diaphorobacter limosus</name>
    <dbReference type="NCBI Taxonomy" id="3036128"/>
    <lineage>
        <taxon>Bacteria</taxon>
        <taxon>Pseudomonadati</taxon>
        <taxon>Pseudomonadota</taxon>
        <taxon>Betaproteobacteria</taxon>
        <taxon>Burkholderiales</taxon>
        <taxon>Comamonadaceae</taxon>
        <taxon>Diaphorobacter</taxon>
    </lineage>
</organism>
<protein>
    <submittedName>
        <fullName evidence="5">IclR family transcriptional regulator</fullName>
    </submittedName>
</protein>
<keyword evidence="3" id="KW-0804">Transcription</keyword>
<dbReference type="InterPro" id="IPR036390">
    <property type="entry name" value="WH_DNA-bd_sf"/>
</dbReference>